<dbReference type="SUPFAM" id="SSF109854">
    <property type="entry name" value="DinB/YfiT-like putative metalloenzymes"/>
    <property type="match status" value="1"/>
</dbReference>
<dbReference type="Proteomes" id="UP000580861">
    <property type="component" value="Unassembled WGS sequence"/>
</dbReference>
<protein>
    <submittedName>
        <fullName evidence="1">Putative damage-inducible protein DinB</fullName>
    </submittedName>
</protein>
<evidence type="ECO:0000313" key="2">
    <source>
        <dbReference type="Proteomes" id="UP000580861"/>
    </source>
</evidence>
<dbReference type="Pfam" id="PF04978">
    <property type="entry name" value="MST"/>
    <property type="match status" value="1"/>
</dbReference>
<dbReference type="Gene3D" id="1.20.120.450">
    <property type="entry name" value="dinb family like domain"/>
    <property type="match status" value="1"/>
</dbReference>
<reference evidence="1 2" key="1">
    <citation type="submission" date="2020-08" db="EMBL/GenBank/DDBJ databases">
        <title>Sequencing the genomes of 1000 actinobacteria strains.</title>
        <authorList>
            <person name="Klenk H.-P."/>
        </authorList>
    </citation>
    <scope>NUCLEOTIDE SEQUENCE [LARGE SCALE GENOMIC DNA]</scope>
    <source>
        <strain evidence="1 2">DSM 45272</strain>
    </source>
</reference>
<comment type="caution">
    <text evidence="1">The sequence shown here is derived from an EMBL/GenBank/DDBJ whole genome shotgun (WGS) entry which is preliminary data.</text>
</comment>
<dbReference type="EMBL" id="JACHMX010000001">
    <property type="protein sequence ID" value="MBB5854896.1"/>
    <property type="molecule type" value="Genomic_DNA"/>
</dbReference>
<dbReference type="AlphaFoldDB" id="A0A841B472"/>
<organism evidence="1 2">
    <name type="scientific">Amycolatopsis umgeniensis</name>
    <dbReference type="NCBI Taxonomy" id="336628"/>
    <lineage>
        <taxon>Bacteria</taxon>
        <taxon>Bacillati</taxon>
        <taxon>Actinomycetota</taxon>
        <taxon>Actinomycetes</taxon>
        <taxon>Pseudonocardiales</taxon>
        <taxon>Pseudonocardiaceae</taxon>
        <taxon>Amycolatopsis</taxon>
    </lineage>
</organism>
<gene>
    <name evidence="1" type="ORF">HDA45_004983</name>
</gene>
<accession>A0A841B472</accession>
<dbReference type="InterPro" id="IPR007061">
    <property type="entry name" value="MST-like"/>
</dbReference>
<dbReference type="InterPro" id="IPR034660">
    <property type="entry name" value="DinB/YfiT-like"/>
</dbReference>
<evidence type="ECO:0000313" key="1">
    <source>
        <dbReference type="EMBL" id="MBB5854896.1"/>
    </source>
</evidence>
<proteinExistence type="predicted"/>
<sequence length="182" mass="20902">MIDEFAKEYLHGDLQEVREAVLRKLDGLSEYDIRRPLTSTGTNLLGLVKHLAAWEARYFGEVFDRPFPEAIPERGTDLWATEHETREEIIDRYRRVWAHSDATIAALAVDSPGHVPWWPRPDVMLFNVLVHILTETNRHAGHADILREQLDGSVDLAPAKDAAFWETRRAEIERAARAAERL</sequence>
<keyword evidence="2" id="KW-1185">Reference proteome</keyword>
<name>A0A841B472_9PSEU</name>